<evidence type="ECO:0008006" key="4">
    <source>
        <dbReference type="Google" id="ProtNLM"/>
    </source>
</evidence>
<organism evidence="2 3">
    <name type="scientific">Hemibagrus wyckioides</name>
    <dbReference type="NCBI Taxonomy" id="337641"/>
    <lineage>
        <taxon>Eukaryota</taxon>
        <taxon>Metazoa</taxon>
        <taxon>Chordata</taxon>
        <taxon>Craniata</taxon>
        <taxon>Vertebrata</taxon>
        <taxon>Euteleostomi</taxon>
        <taxon>Actinopterygii</taxon>
        <taxon>Neopterygii</taxon>
        <taxon>Teleostei</taxon>
        <taxon>Ostariophysi</taxon>
        <taxon>Siluriformes</taxon>
        <taxon>Bagridae</taxon>
        <taxon>Hemibagrus</taxon>
    </lineage>
</organism>
<feature type="region of interest" description="Disordered" evidence="1">
    <location>
        <begin position="148"/>
        <end position="356"/>
    </location>
</feature>
<reference evidence="2 3" key="1">
    <citation type="submission" date="2021-06" db="EMBL/GenBank/DDBJ databases">
        <title>Chromosome-level genome assembly of the red-tail catfish (Hemibagrus wyckioides).</title>
        <authorList>
            <person name="Shao F."/>
        </authorList>
    </citation>
    <scope>NUCLEOTIDE SEQUENCE [LARGE SCALE GENOMIC DNA]</scope>
    <source>
        <strain evidence="2">EC202008001</strain>
        <tissue evidence="2">Blood</tissue>
    </source>
</reference>
<dbReference type="PANTHER" id="PTHR14739:SF9">
    <property type="entry name" value="MICROTUBULE-ASSOCIATED PROTEIN 9"/>
    <property type="match status" value="1"/>
</dbReference>
<comment type="caution">
    <text evidence="2">The sequence shown here is derived from an EMBL/GenBank/DDBJ whole genome shotgun (WGS) entry which is preliminary data.</text>
</comment>
<dbReference type="OrthoDB" id="8956542at2759"/>
<feature type="compositionally biased region" description="Polar residues" evidence="1">
    <location>
        <begin position="277"/>
        <end position="302"/>
    </location>
</feature>
<feature type="compositionally biased region" description="Polar residues" evidence="1">
    <location>
        <begin position="151"/>
        <end position="167"/>
    </location>
</feature>
<sequence>MSLKSRSQLESCSMDEEEFCTTLAFTKSPKTSKRTTFQDELEAAVNQRAVRNRTFHLNFNDDDDDDDEDDDILKELLKTRRKKIDMFKASRSKTSIDDFKLSDEEEENIRPKKVSFLKNHSHSRKSDALRSDALRSDALRSDALRSDTLRSDSSFISQQSVTESQGLDRSQQDSDSHPDPPPQQNSQSEVVKKIQSESSACRRSLTESPPPLYSEDSQWKYSSGCVSEATPPTPAPRQRAPHSALSGRDEKDGRTQTPPSRDDMSVVSNTSTSTSTFCQTAGNSGSDTHLQEDVSVTVNTHSRPLEGAESTGDQRNQEEYQLGSEVSPVPDSGTSRSPAARPGSSRKCRSTPSYSAQSRYLGTLKVLEQKACLQETGLDTADSLRATVYQDWLKKKEEKLQATFRVKKQEEKLKEEKKIEEETSKKAEAKASYEAWKEKKREALRENIREKQEAMRKLQKETEDKEEKKEIAKRVFEKWKREHDDLLREQLQKQVQTENRLKEKKEKEKEQRTRESSSSLAQWNVRKKEMIEEKLKSERRKKEIKEIEEKYEKEEREKTALEMYEKWLIRKEFQQKRERREQKLKAIVVDGPQPPWSPPNRTIPFGK</sequence>
<dbReference type="GO" id="GO:1902412">
    <property type="term" value="P:regulation of mitotic cytokinesis"/>
    <property type="evidence" value="ECO:0007669"/>
    <property type="project" value="TreeGrafter"/>
</dbReference>
<accession>A0A9D3N1V3</accession>
<dbReference type="GO" id="GO:0000235">
    <property type="term" value="C:astral microtubule"/>
    <property type="evidence" value="ECO:0007669"/>
    <property type="project" value="TreeGrafter"/>
</dbReference>
<dbReference type="GO" id="GO:0000281">
    <property type="term" value="P:mitotic cytokinesis"/>
    <property type="evidence" value="ECO:0007669"/>
    <property type="project" value="InterPro"/>
</dbReference>
<feature type="compositionally biased region" description="Basic and acidic residues" evidence="1">
    <location>
        <begin position="499"/>
        <end position="515"/>
    </location>
</feature>
<proteinExistence type="predicted"/>
<name>A0A9D3N1V3_9TELE</name>
<dbReference type="GO" id="GO:0090307">
    <property type="term" value="P:mitotic spindle assembly"/>
    <property type="evidence" value="ECO:0007669"/>
    <property type="project" value="TreeGrafter"/>
</dbReference>
<protein>
    <recommendedName>
        <fullName evidence="4">Microtubule-associated protein 9</fullName>
    </recommendedName>
</protein>
<feature type="region of interest" description="Disordered" evidence="1">
    <location>
        <begin position="490"/>
        <end position="521"/>
    </location>
</feature>
<feature type="compositionally biased region" description="Polar residues" evidence="1">
    <location>
        <begin position="215"/>
        <end position="225"/>
    </location>
</feature>
<dbReference type="PANTHER" id="PTHR14739">
    <property type="entry name" value="MICROTUBULE-ASSOCIATED PROTEIN 9"/>
    <property type="match status" value="1"/>
</dbReference>
<dbReference type="EMBL" id="JAHKSW010000029">
    <property type="protein sequence ID" value="KAG7314292.1"/>
    <property type="molecule type" value="Genomic_DNA"/>
</dbReference>
<feature type="compositionally biased region" description="Basic and acidic residues" evidence="1">
    <location>
        <begin position="247"/>
        <end position="264"/>
    </location>
</feature>
<dbReference type="InterPro" id="IPR026106">
    <property type="entry name" value="MAP9"/>
</dbReference>
<feature type="compositionally biased region" description="Low complexity" evidence="1">
    <location>
        <begin position="265"/>
        <end position="276"/>
    </location>
</feature>
<evidence type="ECO:0000313" key="2">
    <source>
        <dbReference type="EMBL" id="KAG7314292.1"/>
    </source>
</evidence>
<keyword evidence="3" id="KW-1185">Reference proteome</keyword>
<evidence type="ECO:0000313" key="3">
    <source>
        <dbReference type="Proteomes" id="UP000824219"/>
    </source>
</evidence>
<gene>
    <name evidence="2" type="ORF">KOW79_022788</name>
</gene>
<evidence type="ECO:0000256" key="1">
    <source>
        <dbReference type="SAM" id="MobiDB-lite"/>
    </source>
</evidence>
<dbReference type="GO" id="GO:0008017">
    <property type="term" value="F:microtubule binding"/>
    <property type="evidence" value="ECO:0007669"/>
    <property type="project" value="TreeGrafter"/>
</dbReference>
<dbReference type="AlphaFoldDB" id="A0A9D3N1V3"/>
<dbReference type="Proteomes" id="UP000824219">
    <property type="component" value="Linkage Group LG29"/>
</dbReference>